<reference evidence="11" key="1">
    <citation type="submission" date="2023-01" db="EMBL/GenBank/DDBJ databases">
        <title>Metagenome sequencing of chrysophaentin producing Chrysophaeum taylorii.</title>
        <authorList>
            <person name="Davison J."/>
            <person name="Bewley C."/>
        </authorList>
    </citation>
    <scope>NUCLEOTIDE SEQUENCE</scope>
    <source>
        <strain evidence="11">NIES-1699</strain>
    </source>
</reference>
<dbReference type="EMBL" id="JAQMWT010000022">
    <property type="protein sequence ID" value="KAJ8613778.1"/>
    <property type="molecule type" value="Genomic_DNA"/>
</dbReference>
<keyword evidence="8" id="KW-0624">Polysaccharide degradation</keyword>
<keyword evidence="12" id="KW-1185">Reference proteome</keyword>
<organism evidence="11 12">
    <name type="scientific">Chrysophaeum taylorii</name>
    <dbReference type="NCBI Taxonomy" id="2483200"/>
    <lineage>
        <taxon>Eukaryota</taxon>
        <taxon>Sar</taxon>
        <taxon>Stramenopiles</taxon>
        <taxon>Ochrophyta</taxon>
        <taxon>Pelagophyceae</taxon>
        <taxon>Pelagomonadales</taxon>
        <taxon>Pelagomonadaceae</taxon>
        <taxon>Chrysophaeum</taxon>
    </lineage>
</organism>
<feature type="domain" description="Glycosyl hydrolases family 45 active site" evidence="10">
    <location>
        <begin position="24"/>
        <end position="247"/>
    </location>
</feature>
<keyword evidence="4" id="KW-0378">Hydrolase</keyword>
<keyword evidence="6" id="KW-0119">Carbohydrate metabolism</keyword>
<dbReference type="PANTHER" id="PTHR39730">
    <property type="entry name" value="ENDOGLUCANASE 1"/>
    <property type="match status" value="1"/>
</dbReference>
<keyword evidence="7" id="KW-0326">Glycosidase</keyword>
<dbReference type="Gene3D" id="2.40.40.10">
    <property type="entry name" value="RlpA-like domain"/>
    <property type="match status" value="1"/>
</dbReference>
<comment type="caution">
    <text evidence="11">The sequence shown here is derived from an EMBL/GenBank/DDBJ whole genome shotgun (WGS) entry which is preliminary data.</text>
</comment>
<evidence type="ECO:0000256" key="3">
    <source>
        <dbReference type="ARBA" id="ARBA00012601"/>
    </source>
</evidence>
<feature type="chain" id="PRO_5042088605" description="cellulase" evidence="9">
    <location>
        <begin position="17"/>
        <end position="542"/>
    </location>
</feature>
<dbReference type="GO" id="GO:0030245">
    <property type="term" value="P:cellulose catabolic process"/>
    <property type="evidence" value="ECO:0007669"/>
    <property type="project" value="UniProtKB-KW"/>
</dbReference>
<dbReference type="GO" id="GO:0008810">
    <property type="term" value="F:cellulase activity"/>
    <property type="evidence" value="ECO:0007669"/>
    <property type="project" value="UniProtKB-EC"/>
</dbReference>
<keyword evidence="5" id="KW-0136">Cellulose degradation</keyword>
<evidence type="ECO:0000256" key="8">
    <source>
        <dbReference type="ARBA" id="ARBA00023326"/>
    </source>
</evidence>
<dbReference type="Proteomes" id="UP001230188">
    <property type="component" value="Unassembled WGS sequence"/>
</dbReference>
<evidence type="ECO:0000256" key="2">
    <source>
        <dbReference type="ARBA" id="ARBA00007793"/>
    </source>
</evidence>
<dbReference type="Pfam" id="PF02015">
    <property type="entry name" value="Glyco_hydro_45"/>
    <property type="match status" value="1"/>
</dbReference>
<evidence type="ECO:0000259" key="10">
    <source>
        <dbReference type="Pfam" id="PF02015"/>
    </source>
</evidence>
<evidence type="ECO:0000313" key="12">
    <source>
        <dbReference type="Proteomes" id="UP001230188"/>
    </source>
</evidence>
<evidence type="ECO:0000256" key="6">
    <source>
        <dbReference type="ARBA" id="ARBA00023277"/>
    </source>
</evidence>
<dbReference type="AlphaFoldDB" id="A0AAD7UNQ3"/>
<dbReference type="PANTHER" id="PTHR39730:SF1">
    <property type="entry name" value="ENDOGLUCANASE 1"/>
    <property type="match status" value="1"/>
</dbReference>
<evidence type="ECO:0000256" key="5">
    <source>
        <dbReference type="ARBA" id="ARBA00023001"/>
    </source>
</evidence>
<accession>A0AAD7UNQ3</accession>
<feature type="signal peptide" evidence="9">
    <location>
        <begin position="1"/>
        <end position="16"/>
    </location>
</feature>
<evidence type="ECO:0000256" key="4">
    <source>
        <dbReference type="ARBA" id="ARBA00022801"/>
    </source>
</evidence>
<protein>
    <recommendedName>
        <fullName evidence="3">cellulase</fullName>
        <ecNumber evidence="3">3.2.1.4</ecNumber>
    </recommendedName>
</protein>
<evidence type="ECO:0000313" key="11">
    <source>
        <dbReference type="EMBL" id="KAJ8613778.1"/>
    </source>
</evidence>
<dbReference type="EC" id="3.2.1.4" evidence="3"/>
<comment type="catalytic activity">
    <reaction evidence="1">
        <text>Endohydrolysis of (1-&gt;4)-beta-D-glucosidic linkages in cellulose, lichenin and cereal beta-D-glucans.</text>
        <dbReference type="EC" id="3.2.1.4"/>
    </reaction>
</comment>
<evidence type="ECO:0000256" key="1">
    <source>
        <dbReference type="ARBA" id="ARBA00000966"/>
    </source>
</evidence>
<comment type="similarity">
    <text evidence="2">Belongs to the glycosyl hydrolase 45 (cellulase K) family.</text>
</comment>
<evidence type="ECO:0000256" key="7">
    <source>
        <dbReference type="ARBA" id="ARBA00023295"/>
    </source>
</evidence>
<name>A0AAD7UNQ3_9STRA</name>
<sequence length="542" mass="58936">MVSWRIALAMAGRALADEWITGTYTTGYWDCCKPSCAWSGKGDVDAPVRSCEAETGNVLSDPDVASVCDGGTSASCVDNQPFTINDELTMGFAAAAVGGSSGLSGDENCGMCYELVWTDEEFDYGGGAHPDIVGKRHVVQVTNIGFDVTGSHSFDLQIPSAGQGLFDTGCEIQFPDYKSKHFDCGNNYGGCDDISGCEDLPDDLRAGCEWRFDGSVYGWKTENGKSDNPYVRFRRVKCPSELVAITGTTPNDDDDYPEIEYVTFTPAPTLGYNPSPQPTTNGVCCFYIEGGDACEDCSPENGIRGGFCMESEENCLFCSATATYCAPTDLDDCPDEAEWYKEGDQTKNCSWVSVLSTKRCSVKGADGRFAYEGCRGSCQTCDKGCEGDDADFYVGDPSKDCDWVGRASTVRCKKEGSSGFAYSRCKYACGLCNYENCDDDEDWQMPGEPSKDCDWVGDFRQNRCVKVGDDGSFAFESCRHSCHSCTRIITKACSDSTSWYKRDEPEKGCDWVGGFAPSRCAVRGEDDRWAFEACPVSCSTCS</sequence>
<evidence type="ECO:0000256" key="9">
    <source>
        <dbReference type="SAM" id="SignalP"/>
    </source>
</evidence>
<dbReference type="SUPFAM" id="SSF50685">
    <property type="entry name" value="Barwin-like endoglucanases"/>
    <property type="match status" value="1"/>
</dbReference>
<dbReference type="InterPro" id="IPR000334">
    <property type="entry name" value="Glyco_hydro_45"/>
</dbReference>
<keyword evidence="9" id="KW-0732">Signal</keyword>
<dbReference type="InterPro" id="IPR036908">
    <property type="entry name" value="RlpA-like_sf"/>
</dbReference>
<proteinExistence type="inferred from homology"/>
<gene>
    <name evidence="11" type="ORF">CTAYLR_008856</name>
</gene>
<dbReference type="InterPro" id="IPR052288">
    <property type="entry name" value="GH45_Enzymes"/>
</dbReference>